<dbReference type="AlphaFoldDB" id="A0A0F8YPJ8"/>
<sequence length="180" mass="20531">MGLQTCSVETCSRQHLARGLCSLHWQRWKKTGSPPARDPIGIIPPHIRFWSHVDKTPTCWFWTAACDRDGYGLFSLSATCLLRAHHYLAGKPPPGLQWDHLCRRRNCVRPDHLEAVTGMENTRRGLTGKRNRIKTHCGQGHPFDEQNTYLPPSGGRHCKACMKARDRKRISGWARGRAKQ</sequence>
<accession>A0A0F8YPJ8</accession>
<name>A0A0F8YPJ8_9ZZZZ</name>
<organism evidence="2">
    <name type="scientific">marine sediment metagenome</name>
    <dbReference type="NCBI Taxonomy" id="412755"/>
    <lineage>
        <taxon>unclassified sequences</taxon>
        <taxon>metagenomes</taxon>
        <taxon>ecological metagenomes</taxon>
    </lineage>
</organism>
<dbReference type="InterPro" id="IPR003615">
    <property type="entry name" value="HNH_nuc"/>
</dbReference>
<dbReference type="InterPro" id="IPR044930">
    <property type="entry name" value="Homing_endonuclease_His-Me"/>
</dbReference>
<gene>
    <name evidence="2" type="ORF">LCGC14_3068370</name>
</gene>
<comment type="caution">
    <text evidence="2">The sequence shown here is derived from an EMBL/GenBank/DDBJ whole genome shotgun (WGS) entry which is preliminary data.</text>
</comment>
<dbReference type="GO" id="GO:0004519">
    <property type="term" value="F:endonuclease activity"/>
    <property type="evidence" value="ECO:0007669"/>
    <property type="project" value="InterPro"/>
</dbReference>
<proteinExistence type="predicted"/>
<reference evidence="2" key="1">
    <citation type="journal article" date="2015" name="Nature">
        <title>Complex archaea that bridge the gap between prokaryotes and eukaryotes.</title>
        <authorList>
            <person name="Spang A."/>
            <person name="Saw J.H."/>
            <person name="Jorgensen S.L."/>
            <person name="Zaremba-Niedzwiedzka K."/>
            <person name="Martijn J."/>
            <person name="Lind A.E."/>
            <person name="van Eijk R."/>
            <person name="Schleper C."/>
            <person name="Guy L."/>
            <person name="Ettema T.J."/>
        </authorList>
    </citation>
    <scope>NUCLEOTIDE SEQUENCE</scope>
</reference>
<evidence type="ECO:0000259" key="1">
    <source>
        <dbReference type="Pfam" id="PF13392"/>
    </source>
</evidence>
<dbReference type="SUPFAM" id="SSF54060">
    <property type="entry name" value="His-Me finger endonucleases"/>
    <property type="match status" value="1"/>
</dbReference>
<dbReference type="Gene3D" id="3.90.75.10">
    <property type="entry name" value="Homing Intron 3 (I-ppo) Encoded Endonuclease, Chain A"/>
    <property type="match status" value="1"/>
</dbReference>
<evidence type="ECO:0000313" key="2">
    <source>
        <dbReference type="EMBL" id="KKK56054.1"/>
    </source>
</evidence>
<dbReference type="InterPro" id="IPR044925">
    <property type="entry name" value="His-Me_finger_sf"/>
</dbReference>
<dbReference type="Pfam" id="PF13392">
    <property type="entry name" value="HNH_3"/>
    <property type="match status" value="1"/>
</dbReference>
<feature type="domain" description="HNH nuclease" evidence="1">
    <location>
        <begin position="90"/>
        <end position="123"/>
    </location>
</feature>
<dbReference type="EMBL" id="LAZR01065181">
    <property type="protein sequence ID" value="KKK56054.1"/>
    <property type="molecule type" value="Genomic_DNA"/>
</dbReference>
<protein>
    <recommendedName>
        <fullName evidence="1">HNH nuclease domain-containing protein</fullName>
    </recommendedName>
</protein>